<comment type="similarity">
    <text evidence="1">Belongs to the BetVI family.</text>
</comment>
<dbReference type="GO" id="GO:0009738">
    <property type="term" value="P:abscisic acid-activated signaling pathway"/>
    <property type="evidence" value="ECO:0007669"/>
    <property type="project" value="InterPro"/>
</dbReference>
<keyword evidence="4" id="KW-1185">Reference proteome</keyword>
<dbReference type="AlphaFoldDB" id="A0AAW1JRN5"/>
<evidence type="ECO:0000256" key="1">
    <source>
        <dbReference type="ARBA" id="ARBA00009744"/>
    </source>
</evidence>
<feature type="domain" description="Bet v I/Major latex protein" evidence="2">
    <location>
        <begin position="2"/>
        <end position="154"/>
    </location>
</feature>
<dbReference type="GO" id="GO:0010427">
    <property type="term" value="F:abscisic acid binding"/>
    <property type="evidence" value="ECO:0007669"/>
    <property type="project" value="InterPro"/>
</dbReference>
<dbReference type="GO" id="GO:0006952">
    <property type="term" value="P:defense response"/>
    <property type="evidence" value="ECO:0007669"/>
    <property type="project" value="InterPro"/>
</dbReference>
<dbReference type="EMBL" id="JBDFQZ010000007">
    <property type="protein sequence ID" value="KAK9707099.1"/>
    <property type="molecule type" value="Genomic_DNA"/>
</dbReference>
<gene>
    <name evidence="3" type="ORF">RND81_07G172800</name>
</gene>
<comment type="caution">
    <text evidence="3">The sequence shown here is derived from an EMBL/GenBank/DDBJ whole genome shotgun (WGS) entry which is preliminary data.</text>
</comment>
<dbReference type="GO" id="GO:0004864">
    <property type="term" value="F:protein phosphatase inhibitor activity"/>
    <property type="evidence" value="ECO:0007669"/>
    <property type="project" value="InterPro"/>
</dbReference>
<dbReference type="SMART" id="SM01037">
    <property type="entry name" value="Bet_v_1"/>
    <property type="match status" value="1"/>
</dbReference>
<dbReference type="FunFam" id="3.30.530.20:FF:000007">
    <property type="entry name" value="Major pollen allergen Bet v 1-A"/>
    <property type="match status" value="1"/>
</dbReference>
<dbReference type="CDD" id="cd07816">
    <property type="entry name" value="Bet_v1-like"/>
    <property type="match status" value="1"/>
</dbReference>
<accession>A0AAW1JRN5</accession>
<dbReference type="InterPro" id="IPR023393">
    <property type="entry name" value="START-like_dom_sf"/>
</dbReference>
<proteinExistence type="inferred from homology"/>
<dbReference type="Pfam" id="PF00407">
    <property type="entry name" value="Bet_v_1"/>
    <property type="match status" value="1"/>
</dbReference>
<dbReference type="PANTHER" id="PTHR31907">
    <property type="entry name" value="MLP-LIKE PROTEIN 423"/>
    <property type="match status" value="1"/>
</dbReference>
<dbReference type="InterPro" id="IPR000916">
    <property type="entry name" value="Bet_v_I/MLP"/>
</dbReference>
<name>A0AAW1JRN5_SAPOF</name>
<reference evidence="3" key="1">
    <citation type="submission" date="2024-03" db="EMBL/GenBank/DDBJ databases">
        <title>WGS assembly of Saponaria officinalis var. Norfolk2.</title>
        <authorList>
            <person name="Jenkins J."/>
            <person name="Shu S."/>
            <person name="Grimwood J."/>
            <person name="Barry K."/>
            <person name="Goodstein D."/>
            <person name="Schmutz J."/>
            <person name="Leebens-Mack J."/>
            <person name="Osbourn A."/>
        </authorList>
    </citation>
    <scope>NUCLEOTIDE SEQUENCE [LARGE SCALE GENOMIC DNA]</scope>
    <source>
        <strain evidence="3">JIC</strain>
    </source>
</reference>
<dbReference type="PRINTS" id="PR00634">
    <property type="entry name" value="BETALLERGEN"/>
</dbReference>
<dbReference type="GO" id="GO:0038023">
    <property type="term" value="F:signaling receptor activity"/>
    <property type="evidence" value="ECO:0007669"/>
    <property type="project" value="InterPro"/>
</dbReference>
<sequence>MGALGKFGVDVEVKSDAAKVWSAIKDLPNSFSEAVPDHYKSFEIVEGDHHLAVGSVRLVKYAEGNSITMSKEKIDVIDDATKTLAYTVLEGDAMEYYKEFKAKVVVEEKGDGSLVKWSCEFEKAKEEESPLTPDHLKEFAVATLKKLDDYLLKA</sequence>
<dbReference type="Proteomes" id="UP001443914">
    <property type="component" value="Unassembled WGS sequence"/>
</dbReference>
<evidence type="ECO:0000313" key="4">
    <source>
        <dbReference type="Proteomes" id="UP001443914"/>
    </source>
</evidence>
<dbReference type="InterPro" id="IPR024949">
    <property type="entry name" value="Bet_v_I_allergen"/>
</dbReference>
<dbReference type="SUPFAM" id="SSF55961">
    <property type="entry name" value="Bet v1-like"/>
    <property type="match status" value="1"/>
</dbReference>
<organism evidence="3 4">
    <name type="scientific">Saponaria officinalis</name>
    <name type="common">Common soapwort</name>
    <name type="synonym">Lychnis saponaria</name>
    <dbReference type="NCBI Taxonomy" id="3572"/>
    <lineage>
        <taxon>Eukaryota</taxon>
        <taxon>Viridiplantae</taxon>
        <taxon>Streptophyta</taxon>
        <taxon>Embryophyta</taxon>
        <taxon>Tracheophyta</taxon>
        <taxon>Spermatophyta</taxon>
        <taxon>Magnoliopsida</taxon>
        <taxon>eudicotyledons</taxon>
        <taxon>Gunneridae</taxon>
        <taxon>Pentapetalae</taxon>
        <taxon>Caryophyllales</taxon>
        <taxon>Caryophyllaceae</taxon>
        <taxon>Caryophylleae</taxon>
        <taxon>Saponaria</taxon>
    </lineage>
</organism>
<dbReference type="Gene3D" id="3.30.530.20">
    <property type="match status" value="1"/>
</dbReference>
<evidence type="ECO:0000259" key="2">
    <source>
        <dbReference type="SMART" id="SM01037"/>
    </source>
</evidence>
<protein>
    <recommendedName>
        <fullName evidence="2">Bet v I/Major latex protein domain-containing protein</fullName>
    </recommendedName>
</protein>
<evidence type="ECO:0000313" key="3">
    <source>
        <dbReference type="EMBL" id="KAK9707099.1"/>
    </source>
</evidence>
<dbReference type="InterPro" id="IPR051761">
    <property type="entry name" value="MLP-like_ligand-binding"/>
</dbReference>